<evidence type="ECO:0000313" key="2">
    <source>
        <dbReference type="EMBL" id="KAF2110664.1"/>
    </source>
</evidence>
<dbReference type="InterPro" id="IPR010730">
    <property type="entry name" value="HET"/>
</dbReference>
<dbReference type="InterPro" id="IPR052895">
    <property type="entry name" value="HetReg/Transcr_Mod"/>
</dbReference>
<sequence>MDPFKYTVLPSENHIRIIELLPGAPEDVIRCNLTIELRHPAQKPYDAISYVWGEAEYDEIICCQRSMRITVNLADALRTIRTKSLGRTVRLWADAISINQHDTVEKNHQVKRMGKVYENASHVHIWLGPDEDGIAQDLFSLIQRWIRCLKEYKEPSDIPHTVAASDLCKDADRGSKLAKLMHRPWFSRVWVVQEVALSESAQLHWGNATLDFADLVELACFYDGSSNVISLIGGDNVALRLIRTLFQCVYRTYGKTGSWGTHRSGHFKRLSQHHPPHSGLFLDILSVGKILSASEARDHVYSFLGNPLALDGEGKMIVEPDYSKPEEQVNLELAAALLRRPSEYPYVLCFVQHSSAEAVTGSGVPSWVPRWRNDTMERKLTFTIGNIGLGSTAGGSPEKTRYRIQESHILVLQGLIIDQLCWTSDLLKTENFALDPGRWDESLRTLQHPYIDLLWEEVSLAFGRCLGPDMDLDRARYYDDFSSTLVTGYNTKKFISRKRHEHILRAYHQVFKSKRSVQPSVNSKYIVSKTKDTEAGLFERETRNCSGRRFGITKSGGFVLVPKFAEVGDVCAVVLGMATPFVLRPAEVQGGGHYYLVGEAYIHGAMRGEFEGDLDRDKTEIMLV</sequence>
<feature type="domain" description="Heterokaryon incompatibility" evidence="1">
    <location>
        <begin position="45"/>
        <end position="194"/>
    </location>
</feature>
<organism evidence="2 3">
    <name type="scientific">Lophiotrema nucula</name>
    <dbReference type="NCBI Taxonomy" id="690887"/>
    <lineage>
        <taxon>Eukaryota</taxon>
        <taxon>Fungi</taxon>
        <taxon>Dikarya</taxon>
        <taxon>Ascomycota</taxon>
        <taxon>Pezizomycotina</taxon>
        <taxon>Dothideomycetes</taxon>
        <taxon>Pleosporomycetidae</taxon>
        <taxon>Pleosporales</taxon>
        <taxon>Lophiotremataceae</taxon>
        <taxon>Lophiotrema</taxon>
    </lineage>
</organism>
<dbReference type="Proteomes" id="UP000799770">
    <property type="component" value="Unassembled WGS sequence"/>
</dbReference>
<protein>
    <submittedName>
        <fullName evidence="2">Heterokaryon incompatibility protein-domain-containing protein</fullName>
    </submittedName>
</protein>
<name>A0A6A5YV62_9PLEO</name>
<keyword evidence="3" id="KW-1185">Reference proteome</keyword>
<dbReference type="Pfam" id="PF06985">
    <property type="entry name" value="HET"/>
    <property type="match status" value="1"/>
</dbReference>
<dbReference type="EMBL" id="ML977337">
    <property type="protein sequence ID" value="KAF2110664.1"/>
    <property type="molecule type" value="Genomic_DNA"/>
</dbReference>
<dbReference type="PANTHER" id="PTHR24148">
    <property type="entry name" value="ANKYRIN REPEAT DOMAIN-CONTAINING PROTEIN 39 HOMOLOG-RELATED"/>
    <property type="match status" value="1"/>
</dbReference>
<proteinExistence type="predicted"/>
<evidence type="ECO:0000259" key="1">
    <source>
        <dbReference type="Pfam" id="PF06985"/>
    </source>
</evidence>
<evidence type="ECO:0000313" key="3">
    <source>
        <dbReference type="Proteomes" id="UP000799770"/>
    </source>
</evidence>
<gene>
    <name evidence="2" type="ORF">BDV96DRAFT_603742</name>
</gene>
<dbReference type="Pfam" id="PF26639">
    <property type="entry name" value="Het-6_barrel"/>
    <property type="match status" value="1"/>
</dbReference>
<accession>A0A6A5YV62</accession>
<dbReference type="OrthoDB" id="3553147at2759"/>
<dbReference type="PANTHER" id="PTHR24148:SF64">
    <property type="entry name" value="HETEROKARYON INCOMPATIBILITY DOMAIN-CONTAINING PROTEIN"/>
    <property type="match status" value="1"/>
</dbReference>
<dbReference type="AlphaFoldDB" id="A0A6A5YV62"/>
<reference evidence="2" key="1">
    <citation type="journal article" date="2020" name="Stud. Mycol.">
        <title>101 Dothideomycetes genomes: a test case for predicting lifestyles and emergence of pathogens.</title>
        <authorList>
            <person name="Haridas S."/>
            <person name="Albert R."/>
            <person name="Binder M."/>
            <person name="Bloem J."/>
            <person name="Labutti K."/>
            <person name="Salamov A."/>
            <person name="Andreopoulos B."/>
            <person name="Baker S."/>
            <person name="Barry K."/>
            <person name="Bills G."/>
            <person name="Bluhm B."/>
            <person name="Cannon C."/>
            <person name="Castanera R."/>
            <person name="Culley D."/>
            <person name="Daum C."/>
            <person name="Ezra D."/>
            <person name="Gonzalez J."/>
            <person name="Henrissat B."/>
            <person name="Kuo A."/>
            <person name="Liang C."/>
            <person name="Lipzen A."/>
            <person name="Lutzoni F."/>
            <person name="Magnuson J."/>
            <person name="Mondo S."/>
            <person name="Nolan M."/>
            <person name="Ohm R."/>
            <person name="Pangilinan J."/>
            <person name="Park H.-J."/>
            <person name="Ramirez L."/>
            <person name="Alfaro M."/>
            <person name="Sun H."/>
            <person name="Tritt A."/>
            <person name="Yoshinaga Y."/>
            <person name="Zwiers L.-H."/>
            <person name="Turgeon B."/>
            <person name="Goodwin S."/>
            <person name="Spatafora J."/>
            <person name="Crous P."/>
            <person name="Grigoriev I."/>
        </authorList>
    </citation>
    <scope>NUCLEOTIDE SEQUENCE</scope>
    <source>
        <strain evidence="2">CBS 627.86</strain>
    </source>
</reference>